<proteinExistence type="predicted"/>
<name>A0A2K3JXH0_TRIPR</name>
<comment type="caution">
    <text evidence="1">The sequence shown here is derived from an EMBL/GenBank/DDBJ whole genome shotgun (WGS) entry which is preliminary data.</text>
</comment>
<protein>
    <submittedName>
        <fullName evidence="1">Ty3/gypsy retrotransposon protein</fullName>
    </submittedName>
</protein>
<reference evidence="1 2" key="1">
    <citation type="journal article" date="2014" name="Am. J. Bot.">
        <title>Genome assembly and annotation for red clover (Trifolium pratense; Fabaceae).</title>
        <authorList>
            <person name="Istvanek J."/>
            <person name="Jaros M."/>
            <person name="Krenek A."/>
            <person name="Repkova J."/>
        </authorList>
    </citation>
    <scope>NUCLEOTIDE SEQUENCE [LARGE SCALE GENOMIC DNA]</scope>
    <source>
        <strain evidence="2">cv. Tatra</strain>
        <tissue evidence="1">Young leaves</tissue>
    </source>
</reference>
<gene>
    <name evidence="1" type="ORF">L195_g059345</name>
</gene>
<organism evidence="1 2">
    <name type="scientific">Trifolium pratense</name>
    <name type="common">Red clover</name>
    <dbReference type="NCBI Taxonomy" id="57577"/>
    <lineage>
        <taxon>Eukaryota</taxon>
        <taxon>Viridiplantae</taxon>
        <taxon>Streptophyta</taxon>
        <taxon>Embryophyta</taxon>
        <taxon>Tracheophyta</taxon>
        <taxon>Spermatophyta</taxon>
        <taxon>Magnoliopsida</taxon>
        <taxon>eudicotyledons</taxon>
        <taxon>Gunneridae</taxon>
        <taxon>Pentapetalae</taxon>
        <taxon>rosids</taxon>
        <taxon>fabids</taxon>
        <taxon>Fabales</taxon>
        <taxon>Fabaceae</taxon>
        <taxon>Papilionoideae</taxon>
        <taxon>50 kb inversion clade</taxon>
        <taxon>NPAAA clade</taxon>
        <taxon>Hologalegina</taxon>
        <taxon>IRL clade</taxon>
        <taxon>Trifolieae</taxon>
        <taxon>Trifolium</taxon>
    </lineage>
</organism>
<dbReference type="Proteomes" id="UP000236291">
    <property type="component" value="Unassembled WGS sequence"/>
</dbReference>
<accession>A0A2K3JXH0</accession>
<evidence type="ECO:0000313" key="1">
    <source>
        <dbReference type="EMBL" id="PNX58751.1"/>
    </source>
</evidence>
<evidence type="ECO:0000313" key="2">
    <source>
        <dbReference type="Proteomes" id="UP000236291"/>
    </source>
</evidence>
<sequence>YKVWAEFFPWAEYWYNTSFRGQLNAPRLRVYGQRPPSLARFVPGETLVEVVARDLMSRGKSLKQLKFSFGKGSKSDVKFANRHRKPLNITVGVLGLS</sequence>
<dbReference type="AlphaFoldDB" id="A0A2K3JXH0"/>
<dbReference type="EMBL" id="ASHM01129045">
    <property type="protein sequence ID" value="PNX58751.1"/>
    <property type="molecule type" value="Genomic_DNA"/>
</dbReference>
<feature type="non-terminal residue" evidence="1">
    <location>
        <position position="1"/>
    </location>
</feature>
<reference evidence="1 2" key="2">
    <citation type="journal article" date="2017" name="Front. Plant Sci.">
        <title>Gene Classification and Mining of Molecular Markers Useful in Red Clover (Trifolium pratense) Breeding.</title>
        <authorList>
            <person name="Istvanek J."/>
            <person name="Dluhosova J."/>
            <person name="Dluhos P."/>
            <person name="Patkova L."/>
            <person name="Nedelnik J."/>
            <person name="Repkova J."/>
        </authorList>
    </citation>
    <scope>NUCLEOTIDE SEQUENCE [LARGE SCALE GENOMIC DNA]</scope>
    <source>
        <strain evidence="2">cv. Tatra</strain>
        <tissue evidence="1">Young leaves</tissue>
    </source>
</reference>